<proteinExistence type="predicted"/>
<protein>
    <submittedName>
        <fullName evidence="2">Sterol-binding protein</fullName>
    </submittedName>
</protein>
<dbReference type="InterPro" id="IPR003033">
    <property type="entry name" value="SCP2_sterol-bd_dom"/>
</dbReference>
<dbReference type="Gene3D" id="3.30.1050.10">
    <property type="entry name" value="SCP2 sterol-binding domain"/>
    <property type="match status" value="1"/>
</dbReference>
<dbReference type="AlphaFoldDB" id="A0A5J6MWL3"/>
<evidence type="ECO:0000259" key="1">
    <source>
        <dbReference type="Pfam" id="PF02036"/>
    </source>
</evidence>
<dbReference type="SUPFAM" id="SSF55718">
    <property type="entry name" value="SCP-like"/>
    <property type="match status" value="1"/>
</dbReference>
<reference evidence="2 3" key="1">
    <citation type="submission" date="2019-08" db="EMBL/GenBank/DDBJ databases">
        <title>Hyperibacter terrae gen. nov., sp. nov. and Hyperibacter viscosus sp. nov., two new members in the family Rhodospirillaceae isolated from the rhizosphere of Hypericum perforatum.</title>
        <authorList>
            <person name="Noviana Z."/>
        </authorList>
    </citation>
    <scope>NUCLEOTIDE SEQUENCE [LARGE SCALE GENOMIC DNA]</scope>
    <source>
        <strain evidence="2 3">R5959</strain>
    </source>
</reference>
<evidence type="ECO:0000313" key="2">
    <source>
        <dbReference type="EMBL" id="QEX21544.1"/>
    </source>
</evidence>
<dbReference type="InterPro" id="IPR036527">
    <property type="entry name" value="SCP2_sterol-bd_dom_sf"/>
</dbReference>
<feature type="domain" description="SCP2" evidence="1">
    <location>
        <begin position="13"/>
        <end position="99"/>
    </location>
</feature>
<dbReference type="RefSeq" id="WP_151116144.1">
    <property type="nucleotide sequence ID" value="NZ_CP042582.1"/>
</dbReference>
<gene>
    <name evidence="2" type="ORF">FRZ61_14730</name>
</gene>
<evidence type="ECO:0000313" key="3">
    <source>
        <dbReference type="Proteomes" id="UP000325797"/>
    </source>
</evidence>
<dbReference type="Pfam" id="PF02036">
    <property type="entry name" value="SCP2"/>
    <property type="match status" value="1"/>
</dbReference>
<accession>A0A5J6MWL3</accession>
<organism evidence="2 3">
    <name type="scientific">Hypericibacter adhaerens</name>
    <dbReference type="NCBI Taxonomy" id="2602016"/>
    <lineage>
        <taxon>Bacteria</taxon>
        <taxon>Pseudomonadati</taxon>
        <taxon>Pseudomonadota</taxon>
        <taxon>Alphaproteobacteria</taxon>
        <taxon>Rhodospirillales</taxon>
        <taxon>Dongiaceae</taxon>
        <taxon>Hypericibacter</taxon>
    </lineage>
</organism>
<keyword evidence="3" id="KW-1185">Reference proteome</keyword>
<dbReference type="Proteomes" id="UP000325797">
    <property type="component" value="Chromosome"/>
</dbReference>
<dbReference type="EMBL" id="CP042582">
    <property type="protein sequence ID" value="QEX21544.1"/>
    <property type="molecule type" value="Genomic_DNA"/>
</dbReference>
<sequence length="101" mass="10807">MSEIEDLTRTLNEKVKLLQPLGYRLKIELDEGGLVLWDGTGSAPVISNEDGAADTTLRMTAANAKALMEGRLDPTLAYMTGKLKVEGKLGVAMKLAAMLGD</sequence>
<dbReference type="OrthoDB" id="9809312at2"/>
<dbReference type="KEGG" id="hadh:FRZ61_14730"/>
<name>A0A5J6MWL3_9PROT</name>